<accession>A0ABW9TAJ4</accession>
<comment type="caution">
    <text evidence="1">The sequence shown here is derived from an EMBL/GenBank/DDBJ whole genome shotgun (WGS) entry which is preliminary data.</text>
</comment>
<evidence type="ECO:0000313" key="2">
    <source>
        <dbReference type="Proteomes" id="UP000435177"/>
    </source>
</evidence>
<dbReference type="Proteomes" id="UP000435177">
    <property type="component" value="Unassembled WGS sequence"/>
</dbReference>
<organism evidence="1 2">
    <name type="scientific">Paenibacillus campinasensis</name>
    <dbReference type="NCBI Taxonomy" id="66347"/>
    <lineage>
        <taxon>Bacteria</taxon>
        <taxon>Bacillati</taxon>
        <taxon>Bacillota</taxon>
        <taxon>Bacilli</taxon>
        <taxon>Bacillales</taxon>
        <taxon>Paenibacillaceae</taxon>
        <taxon>Paenibacillus</taxon>
    </lineage>
</organism>
<gene>
    <name evidence="1" type="ORF">GNP94_21970</name>
</gene>
<dbReference type="EMBL" id="WOAA01000031">
    <property type="protein sequence ID" value="MUG68641.1"/>
    <property type="molecule type" value="Genomic_DNA"/>
</dbReference>
<reference evidence="1 2" key="1">
    <citation type="submission" date="2019-11" db="EMBL/GenBank/DDBJ databases">
        <title>Draft genome sequences of five Paenibacillus species of dairy origin.</title>
        <authorList>
            <person name="Olajide A.M."/>
            <person name="Chen S."/>
            <person name="Lapointe G."/>
        </authorList>
    </citation>
    <scope>NUCLEOTIDE SEQUENCE [LARGE SCALE GENOMIC DNA]</scope>
    <source>
        <strain evidence="1 2">3CS1</strain>
    </source>
</reference>
<dbReference type="RefSeq" id="WP_155619009.1">
    <property type="nucleotide sequence ID" value="NZ_WOAA01000031.1"/>
</dbReference>
<name>A0ABW9TAJ4_9BACL</name>
<evidence type="ECO:0000313" key="1">
    <source>
        <dbReference type="EMBL" id="MUG68641.1"/>
    </source>
</evidence>
<proteinExistence type="predicted"/>
<keyword evidence="2" id="KW-1185">Reference proteome</keyword>
<sequence>MANFKQKKIKTKSGKEYTLQHPGVRMVTKIVDRTKNKHGVTSDERLGDEMLQHIVVDPKLKMENFDDYAEYFEVINEAYLFMTGQDEKDGEDNDDQ</sequence>
<protein>
    <submittedName>
        <fullName evidence="1">Uncharacterized protein</fullName>
    </submittedName>
</protein>